<evidence type="ECO:0000313" key="9">
    <source>
        <dbReference type="EMBL" id="KEZ89640.1"/>
    </source>
</evidence>
<keyword evidence="10" id="KW-1185">Reference proteome</keyword>
<dbReference type="Pfam" id="PF02852">
    <property type="entry name" value="Pyr_redox_dim"/>
    <property type="match status" value="1"/>
</dbReference>
<keyword evidence="4" id="KW-0274">FAD</keyword>
<comment type="caution">
    <text evidence="9">The sequence shown here is derived from an EMBL/GenBank/DDBJ whole genome shotgun (WGS) entry which is preliminary data.</text>
</comment>
<keyword evidence="6" id="KW-0676">Redox-active center</keyword>
<dbReference type="PRINTS" id="PR00368">
    <property type="entry name" value="FADPNR"/>
</dbReference>
<name>A0A084JL06_9FIRM</name>
<evidence type="ECO:0000259" key="8">
    <source>
        <dbReference type="Pfam" id="PF07992"/>
    </source>
</evidence>
<sequence length="444" mass="47882">MKIIIIGGVAAGMSAASKIRRVDPDAIITVYEKGGFLSYGACGLPYYVGDYNDDYRKMIARSQETFTKMGIETFLRHEVLSVDVEKKEVLVKNLETGQEFTDFYDKLMIAVGASAVVPPFPGKELMGVHVLKSMEDGIFLKEYVKMPEIRNIVIVGGGYIGVECAEAFLNLGKNVRIVEAAPRILMPFDEEIASLAHEELVKSGVLLNTGEKVEGFYGDGLYVKGVKTDKGTYEADLVIVAVGVRPCTDFLKNTGISMGKNGGLIVDREMRTSIPDVYAAGDCILVYHEVLEEDSFLALGTVANKCGRIAGTNMAGGHESFIGALGSAAIKVCGLELGRTGMGEGDAIRLGKDYKTLIIQANDHPAYYPDPTPITIKLIYEKGTKRLLGAQTCGQKGAVLRADVFAVAIHCKMTTAELGMTDLIYAPPFSGVWDAIQIACNAAK</sequence>
<dbReference type="OrthoDB" id="9802028at2"/>
<evidence type="ECO:0000256" key="2">
    <source>
        <dbReference type="ARBA" id="ARBA00009130"/>
    </source>
</evidence>
<evidence type="ECO:0000313" key="10">
    <source>
        <dbReference type="Proteomes" id="UP000028525"/>
    </source>
</evidence>
<keyword evidence="3" id="KW-0285">Flavoprotein</keyword>
<dbReference type="Proteomes" id="UP000028525">
    <property type="component" value="Unassembled WGS sequence"/>
</dbReference>
<dbReference type="Pfam" id="PF07992">
    <property type="entry name" value="Pyr_redox_2"/>
    <property type="match status" value="1"/>
</dbReference>
<dbReference type="InterPro" id="IPR050260">
    <property type="entry name" value="FAD-bd_OxRdtase"/>
</dbReference>
<dbReference type="InterPro" id="IPR016156">
    <property type="entry name" value="FAD/NAD-linked_Rdtase_dimer_sf"/>
</dbReference>
<gene>
    <name evidence="9" type="ORF">IO98_13150</name>
</gene>
<dbReference type="GO" id="GO:0016491">
    <property type="term" value="F:oxidoreductase activity"/>
    <property type="evidence" value="ECO:0007669"/>
    <property type="project" value="UniProtKB-KW"/>
</dbReference>
<dbReference type="PANTHER" id="PTHR43429">
    <property type="entry name" value="PYRIDINE NUCLEOTIDE-DISULFIDE OXIDOREDUCTASE DOMAIN-CONTAINING"/>
    <property type="match status" value="1"/>
</dbReference>
<dbReference type="Gene3D" id="3.50.50.60">
    <property type="entry name" value="FAD/NAD(P)-binding domain"/>
    <property type="match status" value="2"/>
</dbReference>
<organism evidence="9 10">
    <name type="scientific">Lacrimispora celerecrescens</name>
    <dbReference type="NCBI Taxonomy" id="29354"/>
    <lineage>
        <taxon>Bacteria</taxon>
        <taxon>Bacillati</taxon>
        <taxon>Bacillota</taxon>
        <taxon>Clostridia</taxon>
        <taxon>Lachnospirales</taxon>
        <taxon>Lachnospiraceae</taxon>
        <taxon>Lacrimispora</taxon>
    </lineage>
</organism>
<feature type="domain" description="Pyridine nucleotide-disulphide oxidoreductase dimerisation" evidence="7">
    <location>
        <begin position="328"/>
        <end position="432"/>
    </location>
</feature>
<protein>
    <submittedName>
        <fullName evidence="9">CoA-disulfide reductase</fullName>
    </submittedName>
</protein>
<dbReference type="PANTHER" id="PTHR43429:SF1">
    <property type="entry name" value="NAD(P)H SULFUR OXIDOREDUCTASE (COA-DEPENDENT)"/>
    <property type="match status" value="1"/>
</dbReference>
<dbReference type="STRING" id="29354.IO98_13150"/>
<evidence type="ECO:0000256" key="4">
    <source>
        <dbReference type="ARBA" id="ARBA00022827"/>
    </source>
</evidence>
<comment type="similarity">
    <text evidence="2">Belongs to the class-III pyridine nucleotide-disulfide oxidoreductase family.</text>
</comment>
<evidence type="ECO:0000256" key="1">
    <source>
        <dbReference type="ARBA" id="ARBA00001974"/>
    </source>
</evidence>
<evidence type="ECO:0000256" key="6">
    <source>
        <dbReference type="ARBA" id="ARBA00023284"/>
    </source>
</evidence>
<dbReference type="EMBL" id="JPME01000015">
    <property type="protein sequence ID" value="KEZ89640.1"/>
    <property type="molecule type" value="Genomic_DNA"/>
</dbReference>
<evidence type="ECO:0000256" key="5">
    <source>
        <dbReference type="ARBA" id="ARBA00023002"/>
    </source>
</evidence>
<dbReference type="InterPro" id="IPR036188">
    <property type="entry name" value="FAD/NAD-bd_sf"/>
</dbReference>
<evidence type="ECO:0000256" key="3">
    <source>
        <dbReference type="ARBA" id="ARBA00022630"/>
    </source>
</evidence>
<keyword evidence="5" id="KW-0560">Oxidoreductase</keyword>
<dbReference type="AlphaFoldDB" id="A0A084JL06"/>
<dbReference type="SUPFAM" id="SSF51905">
    <property type="entry name" value="FAD/NAD(P)-binding domain"/>
    <property type="match status" value="1"/>
</dbReference>
<reference evidence="9 10" key="1">
    <citation type="submission" date="2014-07" db="EMBL/GenBank/DDBJ databases">
        <title>Draft genome of Clostridium celerecrescens 152B isolated from sediments associated with methane hydrate from Krishna Godavari basin.</title>
        <authorList>
            <person name="Honkalas V.S."/>
            <person name="Dabir A.P."/>
            <person name="Arora P."/>
            <person name="Dhakephalkar P.K."/>
        </authorList>
    </citation>
    <scope>NUCLEOTIDE SEQUENCE [LARGE SCALE GENOMIC DNA]</scope>
    <source>
        <strain evidence="9 10">152B</strain>
    </source>
</reference>
<accession>A0A084JL06</accession>
<feature type="domain" description="FAD/NAD(P)-binding" evidence="8">
    <location>
        <begin position="1"/>
        <end position="284"/>
    </location>
</feature>
<dbReference type="RefSeq" id="WP_038281647.1">
    <property type="nucleotide sequence ID" value="NZ_JPME01000015.1"/>
</dbReference>
<dbReference type="InterPro" id="IPR023753">
    <property type="entry name" value="FAD/NAD-binding_dom"/>
</dbReference>
<evidence type="ECO:0000259" key="7">
    <source>
        <dbReference type="Pfam" id="PF02852"/>
    </source>
</evidence>
<dbReference type="PRINTS" id="PR00411">
    <property type="entry name" value="PNDRDTASEI"/>
</dbReference>
<dbReference type="InterPro" id="IPR004099">
    <property type="entry name" value="Pyr_nucl-diS_OxRdtase_dimer"/>
</dbReference>
<dbReference type="NCBIfam" id="NF007123">
    <property type="entry name" value="PRK09564.1"/>
    <property type="match status" value="1"/>
</dbReference>
<proteinExistence type="inferred from homology"/>
<comment type="cofactor">
    <cofactor evidence="1">
        <name>FAD</name>
        <dbReference type="ChEBI" id="CHEBI:57692"/>
    </cofactor>
</comment>
<dbReference type="SUPFAM" id="SSF55424">
    <property type="entry name" value="FAD/NAD-linked reductases, dimerisation (C-terminal) domain"/>
    <property type="match status" value="1"/>
</dbReference>